<dbReference type="GeneID" id="20041147"/>
<feature type="non-terminal residue" evidence="2">
    <location>
        <position position="366"/>
    </location>
</feature>
<feature type="transmembrane region" description="Helical" evidence="1">
    <location>
        <begin position="298"/>
        <end position="316"/>
    </location>
</feature>
<keyword evidence="1" id="KW-0472">Membrane</keyword>
<reference evidence="2 3" key="1">
    <citation type="submission" date="2013-02" db="EMBL/GenBank/DDBJ databases">
        <title>The Genome Sequence of Plasmodium inui San Antonio 1.</title>
        <authorList>
            <consortium name="The Broad Institute Genome Sequencing Platform"/>
            <consortium name="The Broad Institute Genome Sequencing Center for Infectious Disease"/>
            <person name="Neafsey D."/>
            <person name="Cheeseman I."/>
            <person name="Volkman S."/>
            <person name="Adams J."/>
            <person name="Walker B."/>
            <person name="Young S.K."/>
            <person name="Zeng Q."/>
            <person name="Gargeya S."/>
            <person name="Fitzgerald M."/>
            <person name="Haas B."/>
            <person name="Abouelleil A."/>
            <person name="Alvarado L."/>
            <person name="Arachchi H.M."/>
            <person name="Berlin A.M."/>
            <person name="Chapman S.B."/>
            <person name="Dewar J."/>
            <person name="Goldberg J."/>
            <person name="Griggs A."/>
            <person name="Gujja S."/>
            <person name="Hansen M."/>
            <person name="Howarth C."/>
            <person name="Imamovic A."/>
            <person name="Larimer J."/>
            <person name="McCowan C."/>
            <person name="Murphy C."/>
            <person name="Neiman D."/>
            <person name="Pearson M."/>
            <person name="Priest M."/>
            <person name="Roberts A."/>
            <person name="Saif S."/>
            <person name="Shea T."/>
            <person name="Sisk P."/>
            <person name="Sykes S."/>
            <person name="Wortman J."/>
            <person name="Nusbaum C."/>
            <person name="Birren B."/>
        </authorList>
    </citation>
    <scope>NUCLEOTIDE SEQUENCE [LARGE SCALE GENOMIC DNA]</scope>
    <source>
        <strain evidence="2 3">San Antonio 1</strain>
    </source>
</reference>
<proteinExistence type="predicted"/>
<gene>
    <name evidence="2" type="ORF">C922_05873</name>
</gene>
<dbReference type="VEuPathDB" id="PlasmoDB:C922_05873"/>
<dbReference type="OrthoDB" id="392898at2759"/>
<name>W6ZS71_9APIC</name>
<accession>W6ZS71</accession>
<feature type="non-terminal residue" evidence="2">
    <location>
        <position position="1"/>
    </location>
</feature>
<dbReference type="EMBL" id="KI965761">
    <property type="protein sequence ID" value="EUD60174.1"/>
    <property type="molecule type" value="Genomic_DNA"/>
</dbReference>
<evidence type="ECO:0000256" key="1">
    <source>
        <dbReference type="SAM" id="Phobius"/>
    </source>
</evidence>
<keyword evidence="1" id="KW-1133">Transmembrane helix</keyword>
<keyword evidence="3" id="KW-1185">Reference proteome</keyword>
<dbReference type="AlphaFoldDB" id="W6ZS71"/>
<evidence type="ECO:0000313" key="3">
    <source>
        <dbReference type="Proteomes" id="UP000030640"/>
    </source>
</evidence>
<dbReference type="Proteomes" id="UP000030640">
    <property type="component" value="Unassembled WGS sequence"/>
</dbReference>
<sequence length="366" mass="41743">KADDPSYCTSGSNRREQSCNLNATVFEETHKGENISIEKKNKGDPLDHSLNANMNLSTDSDLGLNALKNPSVYNGTKVCDGPDMWSSFNGGNTIGVCNSIGSGKTARRLSIDAHNNRSYLDSREILLRDDAAEEKNAENVTVAPTATDTATETAMRELRKENYNAEEDWGDKSESKIYNRRKPEKIMRKRVNGHRGIPDAALTVTSVHVKKVLKDYYRRKANSNNYEKKLSNSCRFFIYTSNPYDSDHKMIKENCLTIYELLYAEKKKWCSIYICTNDGPMSNFNYHLYKILCGKEDIYMYFFLLKKFIFSCYIYFNLVSIKIFSTFTNSGENIMLYDFTHIINQKKTFLGESSGDPGTLYSYGGF</sequence>
<organism evidence="2 3">
    <name type="scientific">Plasmodium inui San Antonio 1</name>
    <dbReference type="NCBI Taxonomy" id="1237626"/>
    <lineage>
        <taxon>Eukaryota</taxon>
        <taxon>Sar</taxon>
        <taxon>Alveolata</taxon>
        <taxon>Apicomplexa</taxon>
        <taxon>Aconoidasida</taxon>
        <taxon>Haemosporida</taxon>
        <taxon>Plasmodiidae</taxon>
        <taxon>Plasmodium</taxon>
        <taxon>Plasmodium (Plasmodium)</taxon>
    </lineage>
</organism>
<evidence type="ECO:0000313" key="2">
    <source>
        <dbReference type="EMBL" id="EUD60174.1"/>
    </source>
</evidence>
<dbReference type="RefSeq" id="XP_008819665.1">
    <property type="nucleotide sequence ID" value="XM_008821443.1"/>
</dbReference>
<protein>
    <submittedName>
        <fullName evidence="2">Uncharacterized protein</fullName>
    </submittedName>
</protein>
<keyword evidence="1" id="KW-0812">Transmembrane</keyword>